<comment type="similarity">
    <text evidence="1">Belongs to the peptidase S10 family.</text>
</comment>
<dbReference type="PANTHER" id="PTHR11802">
    <property type="entry name" value="SERINE PROTEASE FAMILY S10 SERINE CARBOXYPEPTIDASE"/>
    <property type="match status" value="1"/>
</dbReference>
<sequence>MMQTEFDIKVILGLKQAHKDHIPFILHRRLGILAVLVYYDDTMVANNEDSIGDPCLPDYTKVYLNRPEVQKALHINKTHLPYSWDECIGGLKSDGPLKDPYATKNFHTLSRLLTRHIQILLYSGDQDVINPVVETRKLVQILAKDLKLVRLRKNGPWYNGPQIGQIKGVLSKAGEGGYAQYTKLQELES</sequence>
<organism evidence="2 3">
    <name type="scientific">Cuscuta campestris</name>
    <dbReference type="NCBI Taxonomy" id="132261"/>
    <lineage>
        <taxon>Eukaryota</taxon>
        <taxon>Viridiplantae</taxon>
        <taxon>Streptophyta</taxon>
        <taxon>Embryophyta</taxon>
        <taxon>Tracheophyta</taxon>
        <taxon>Spermatophyta</taxon>
        <taxon>Magnoliopsida</taxon>
        <taxon>eudicotyledons</taxon>
        <taxon>Gunneridae</taxon>
        <taxon>Pentapetalae</taxon>
        <taxon>asterids</taxon>
        <taxon>lamiids</taxon>
        <taxon>Solanales</taxon>
        <taxon>Convolvulaceae</taxon>
        <taxon>Cuscuteae</taxon>
        <taxon>Cuscuta</taxon>
        <taxon>Cuscuta subgen. Grammica</taxon>
        <taxon>Cuscuta sect. Cleistogrammica</taxon>
    </lineage>
</organism>
<evidence type="ECO:0000313" key="3">
    <source>
        <dbReference type="Proteomes" id="UP000595140"/>
    </source>
</evidence>
<evidence type="ECO:0000256" key="1">
    <source>
        <dbReference type="ARBA" id="ARBA00009431"/>
    </source>
</evidence>
<dbReference type="Gene3D" id="3.40.50.11320">
    <property type="match status" value="1"/>
</dbReference>
<dbReference type="InterPro" id="IPR001563">
    <property type="entry name" value="Peptidase_S10"/>
</dbReference>
<name>A0A484KHD4_9ASTE</name>
<dbReference type="PANTHER" id="PTHR11802:SF349">
    <property type="entry name" value="SERINE CARBOXYPEPTIDASE-LIKE 46"/>
    <property type="match status" value="1"/>
</dbReference>
<protein>
    <submittedName>
        <fullName evidence="2">Uncharacterized protein</fullName>
    </submittedName>
</protein>
<accession>A0A484KHD4</accession>
<dbReference type="AlphaFoldDB" id="A0A484KHD4"/>
<reference evidence="2 3" key="1">
    <citation type="submission" date="2018-04" db="EMBL/GenBank/DDBJ databases">
        <authorList>
            <person name="Vogel A."/>
        </authorList>
    </citation>
    <scope>NUCLEOTIDE SEQUENCE [LARGE SCALE GENOMIC DNA]</scope>
</reference>
<keyword evidence="3" id="KW-1185">Reference proteome</keyword>
<dbReference type="Gene3D" id="6.10.250.940">
    <property type="match status" value="1"/>
</dbReference>
<dbReference type="GO" id="GO:0006508">
    <property type="term" value="P:proteolysis"/>
    <property type="evidence" value="ECO:0007669"/>
    <property type="project" value="InterPro"/>
</dbReference>
<dbReference type="GO" id="GO:0004185">
    <property type="term" value="F:serine-type carboxypeptidase activity"/>
    <property type="evidence" value="ECO:0007669"/>
    <property type="project" value="InterPro"/>
</dbReference>
<dbReference type="InterPro" id="IPR029058">
    <property type="entry name" value="AB_hydrolase_fold"/>
</dbReference>
<proteinExistence type="inferred from homology"/>
<dbReference type="Proteomes" id="UP000595140">
    <property type="component" value="Unassembled WGS sequence"/>
</dbReference>
<dbReference type="SUPFAM" id="SSF53474">
    <property type="entry name" value="alpha/beta-Hydrolases"/>
    <property type="match status" value="1"/>
</dbReference>
<dbReference type="Pfam" id="PF00450">
    <property type="entry name" value="Peptidase_S10"/>
    <property type="match status" value="1"/>
</dbReference>
<dbReference type="OrthoDB" id="443318at2759"/>
<dbReference type="GO" id="GO:0005773">
    <property type="term" value="C:vacuole"/>
    <property type="evidence" value="ECO:0007669"/>
    <property type="project" value="TreeGrafter"/>
</dbReference>
<evidence type="ECO:0000313" key="2">
    <source>
        <dbReference type="EMBL" id="VFQ63865.1"/>
    </source>
</evidence>
<gene>
    <name evidence="2" type="ORF">CCAM_LOCUS5641</name>
</gene>
<dbReference type="EMBL" id="OOIL02000336">
    <property type="protein sequence ID" value="VFQ63865.1"/>
    <property type="molecule type" value="Genomic_DNA"/>
</dbReference>